<evidence type="ECO:0000256" key="3">
    <source>
        <dbReference type="ARBA" id="ARBA00022598"/>
    </source>
</evidence>
<comment type="catalytic activity">
    <reaction evidence="8 9">
        <text>tRNA(Leu) + L-leucine + ATP = L-leucyl-tRNA(Leu) + AMP + diphosphate</text>
        <dbReference type="Rhea" id="RHEA:11688"/>
        <dbReference type="Rhea" id="RHEA-COMP:9613"/>
        <dbReference type="Rhea" id="RHEA-COMP:9622"/>
        <dbReference type="ChEBI" id="CHEBI:30616"/>
        <dbReference type="ChEBI" id="CHEBI:33019"/>
        <dbReference type="ChEBI" id="CHEBI:57427"/>
        <dbReference type="ChEBI" id="CHEBI:78442"/>
        <dbReference type="ChEBI" id="CHEBI:78494"/>
        <dbReference type="ChEBI" id="CHEBI:456215"/>
        <dbReference type="EC" id="6.1.1.4"/>
    </reaction>
</comment>
<dbReference type="HAMAP" id="MF_00049_B">
    <property type="entry name" value="Leu_tRNA_synth_B"/>
    <property type="match status" value="1"/>
</dbReference>
<dbReference type="GO" id="GO:0005829">
    <property type="term" value="C:cytosol"/>
    <property type="evidence" value="ECO:0007669"/>
    <property type="project" value="TreeGrafter"/>
</dbReference>
<sequence length="841" mass="95743">MSAEERFPFKEVEPKWQRRWEEAGIYKVTEDPARPKYYALAMFPYPSGKIHMGHVRNYTIVDAIARFRRMRGYNVLHPMGFDAFGMPAENAAIQHRIPPDRWTWDNIAEMTEQLKSLGYSYDWDRAVYSCRPDYYRWTQWLFLQFFKKGLAYRKEAPVNWCPSCETVLANEQVVEGRCWRCDSVVTKKNLEQWFFRITAYADELLEDLDKLPKWPERVRIMQRNWIGRSEGCEIVFRVEGTGEPIPVFTTRPDTVFGVTYMVLAPEHPLVERLIEGKPQADEVRRFVEWVRTQSEIARTAEDVEKVGLFTGAYAINPLSGDRVPIWIANYVLYEYGTGAVMGVPAHDERDFAFARKYGLPIRVVIQPPDRPLDPDGMTEAYVDPGTMVNSGPFSGLPSEEGKRRIADYLEEQGIGARKVNYRLRDWLVSRQRAWGAPIPIVYCDRCGIVPVPEDQLPVLLPPDLVFTGEGTSPLARHEGFVHTTCPACGGPARRETDTMDTFMCSSWYYLRYADAHNSERAWDPEKVRYWLPVDQYVGGIEHAVLHLLYSRFFTKALRDMGYLDFDEPFTALLTQGMVIKDGAKMSKSKGNVVSPEEMIDRYGADACRVFILFAAPPERDLDWSDAGIEGASRFVNRFYRMVTSSVPVVQAARHLAPVGAGEQAATAEAPALGEAERALRRVVHRTLRKVTTDLEDRFAFNTAIASIMELVNAVYDYRANVPEDRQHPAVLAEALETAVRMMAPFAPHLADELWERLGHTTSVHLEAWPEVDESALVQETVEMAVQVNGKVRDRIQVPVGASADEIREMALSLEKVRAYTDGKTVENVVVVPGRLVSVVVR</sequence>
<dbReference type="InterPro" id="IPR002300">
    <property type="entry name" value="aa-tRNA-synth_Ia"/>
</dbReference>
<evidence type="ECO:0000313" key="16">
    <source>
        <dbReference type="Proteomes" id="UP001163687"/>
    </source>
</evidence>
<dbReference type="InterPro" id="IPR009080">
    <property type="entry name" value="tRNAsynth_Ia_anticodon-bd"/>
</dbReference>
<name>A0AA35G9H2_9FIRM</name>
<dbReference type="PANTHER" id="PTHR43740:SF2">
    <property type="entry name" value="LEUCINE--TRNA LIGASE, MITOCHONDRIAL"/>
    <property type="match status" value="1"/>
</dbReference>
<evidence type="ECO:0000313" key="15">
    <source>
        <dbReference type="EMBL" id="BDG61458.1"/>
    </source>
</evidence>
<dbReference type="Pfam" id="PF00133">
    <property type="entry name" value="tRNA-synt_1"/>
    <property type="match status" value="1"/>
</dbReference>
<dbReference type="PROSITE" id="PS00178">
    <property type="entry name" value="AA_TRNA_LIGASE_I"/>
    <property type="match status" value="1"/>
</dbReference>
<keyword evidence="3 9" id="KW-0436">Ligase</keyword>
<dbReference type="InterPro" id="IPR002302">
    <property type="entry name" value="Leu-tRNA-ligase"/>
</dbReference>
<keyword evidence="4 9" id="KW-0547">Nucleotide-binding</keyword>
<feature type="short sequence motif" description="'HIGH' region" evidence="9">
    <location>
        <begin position="44"/>
        <end position="54"/>
    </location>
</feature>
<dbReference type="FunFam" id="3.40.50.620:FF:000056">
    <property type="entry name" value="Leucine--tRNA ligase"/>
    <property type="match status" value="1"/>
</dbReference>
<dbReference type="CDD" id="cd00812">
    <property type="entry name" value="LeuRS_core"/>
    <property type="match status" value="1"/>
</dbReference>
<dbReference type="PRINTS" id="PR00985">
    <property type="entry name" value="TRNASYNTHLEU"/>
</dbReference>
<dbReference type="RefSeq" id="WP_264842106.1">
    <property type="nucleotide sequence ID" value="NZ_AP025628.1"/>
</dbReference>
<dbReference type="Gene3D" id="1.10.730.10">
    <property type="entry name" value="Isoleucyl-tRNA Synthetase, Domain 1"/>
    <property type="match status" value="1"/>
</dbReference>
<evidence type="ECO:0000259" key="11">
    <source>
        <dbReference type="Pfam" id="PF00133"/>
    </source>
</evidence>
<organism evidence="15 16">
    <name type="scientific">Caldinitratiruptor microaerophilus</name>
    <dbReference type="NCBI Taxonomy" id="671077"/>
    <lineage>
        <taxon>Bacteria</taxon>
        <taxon>Bacillati</taxon>
        <taxon>Bacillota</taxon>
        <taxon>Clostridia</taxon>
        <taxon>Eubacteriales</taxon>
        <taxon>Symbiobacteriaceae</taxon>
        <taxon>Caldinitratiruptor</taxon>
    </lineage>
</organism>
<evidence type="ECO:0000256" key="4">
    <source>
        <dbReference type="ARBA" id="ARBA00022741"/>
    </source>
</evidence>
<evidence type="ECO:0000256" key="6">
    <source>
        <dbReference type="ARBA" id="ARBA00022917"/>
    </source>
</evidence>
<dbReference type="AlphaFoldDB" id="A0AA35G9H2"/>
<feature type="short sequence motif" description="'KMSKS' region" evidence="9">
    <location>
        <begin position="584"/>
        <end position="588"/>
    </location>
</feature>
<evidence type="ECO:0000259" key="14">
    <source>
        <dbReference type="Pfam" id="PF13603"/>
    </source>
</evidence>
<keyword evidence="5 9" id="KW-0067">ATP-binding</keyword>
<comment type="subcellular location">
    <subcellularLocation>
        <location evidence="9">Cytoplasm</location>
    </subcellularLocation>
</comment>
<dbReference type="Proteomes" id="UP001163687">
    <property type="component" value="Chromosome"/>
</dbReference>
<feature type="domain" description="Methionyl/Valyl/Leucyl/Isoleucyl-tRNA synthetase anticodon-binding" evidence="12">
    <location>
        <begin position="677"/>
        <end position="803"/>
    </location>
</feature>
<feature type="domain" description="Aminoacyl-tRNA synthetase class Ia" evidence="11">
    <location>
        <begin position="423"/>
        <end position="624"/>
    </location>
</feature>
<dbReference type="GO" id="GO:0006429">
    <property type="term" value="P:leucyl-tRNA aminoacylation"/>
    <property type="evidence" value="ECO:0007669"/>
    <property type="project" value="UniProtKB-UniRule"/>
</dbReference>
<dbReference type="NCBIfam" id="TIGR00396">
    <property type="entry name" value="leuS_bact"/>
    <property type="match status" value="1"/>
</dbReference>
<dbReference type="InterPro" id="IPR015413">
    <property type="entry name" value="Methionyl/Leucyl_tRNA_Synth"/>
</dbReference>
<dbReference type="Gene3D" id="3.10.20.590">
    <property type="match status" value="1"/>
</dbReference>
<dbReference type="SUPFAM" id="SSF50677">
    <property type="entry name" value="ValRS/IleRS/LeuRS editing domain"/>
    <property type="match status" value="1"/>
</dbReference>
<gene>
    <name evidence="9 15" type="primary">leuS</name>
    <name evidence="15" type="ORF">caldi_25480</name>
</gene>
<dbReference type="PANTHER" id="PTHR43740">
    <property type="entry name" value="LEUCYL-TRNA SYNTHETASE"/>
    <property type="match status" value="1"/>
</dbReference>
<keyword evidence="2 9" id="KW-0963">Cytoplasm</keyword>
<dbReference type="SUPFAM" id="SSF47323">
    <property type="entry name" value="Anticodon-binding domain of a subclass of class I aminoacyl-tRNA synthetases"/>
    <property type="match status" value="1"/>
</dbReference>
<dbReference type="KEGG" id="cmic:caldi_25480"/>
<keyword evidence="6 9" id="KW-0648">Protein biosynthesis</keyword>
<dbReference type="InterPro" id="IPR014729">
    <property type="entry name" value="Rossmann-like_a/b/a_fold"/>
</dbReference>
<evidence type="ECO:0000256" key="7">
    <source>
        <dbReference type="ARBA" id="ARBA00023146"/>
    </source>
</evidence>
<dbReference type="EMBL" id="AP025628">
    <property type="protein sequence ID" value="BDG61458.1"/>
    <property type="molecule type" value="Genomic_DNA"/>
</dbReference>
<dbReference type="FunFam" id="1.10.730.10:FF:000011">
    <property type="entry name" value="Leucine--tRNA ligase chloroplastic/mitochondrial"/>
    <property type="match status" value="1"/>
</dbReference>
<evidence type="ECO:0000256" key="5">
    <source>
        <dbReference type="ARBA" id="ARBA00022840"/>
    </source>
</evidence>
<feature type="domain" description="Methionyl/Leucyl tRNA synthetase" evidence="13">
    <location>
        <begin position="42"/>
        <end position="183"/>
    </location>
</feature>
<dbReference type="Pfam" id="PF09334">
    <property type="entry name" value="tRNA-synt_1g"/>
    <property type="match status" value="1"/>
</dbReference>
<dbReference type="SUPFAM" id="SSF52374">
    <property type="entry name" value="Nucleotidylyl transferase"/>
    <property type="match status" value="1"/>
</dbReference>
<comment type="similarity">
    <text evidence="1 9 10">Belongs to the class-I aminoacyl-tRNA synthetase family.</text>
</comment>
<evidence type="ECO:0000256" key="8">
    <source>
        <dbReference type="ARBA" id="ARBA00047469"/>
    </source>
</evidence>
<dbReference type="FunFam" id="3.10.20.590:FF:000001">
    <property type="entry name" value="Leucine--tRNA ligase"/>
    <property type="match status" value="1"/>
</dbReference>
<reference evidence="15" key="1">
    <citation type="submission" date="2022-03" db="EMBL/GenBank/DDBJ databases">
        <title>Complete genome sequence of Caldinitratiruptor microaerophilus.</title>
        <authorList>
            <person name="Mukaiyama R."/>
            <person name="Nishiyama T."/>
            <person name="Ueda K."/>
        </authorList>
    </citation>
    <scope>NUCLEOTIDE SEQUENCE</scope>
    <source>
        <strain evidence="15">JCM 16183</strain>
    </source>
</reference>
<dbReference type="Pfam" id="PF13603">
    <property type="entry name" value="tRNA-synt_1_2"/>
    <property type="match status" value="1"/>
</dbReference>
<dbReference type="Gene3D" id="3.40.50.620">
    <property type="entry name" value="HUPs"/>
    <property type="match status" value="2"/>
</dbReference>
<dbReference type="CDD" id="cd07958">
    <property type="entry name" value="Anticodon_Ia_Leu_BEm"/>
    <property type="match status" value="1"/>
</dbReference>
<keyword evidence="16" id="KW-1185">Reference proteome</keyword>
<dbReference type="Pfam" id="PF08264">
    <property type="entry name" value="Anticodon_1"/>
    <property type="match status" value="1"/>
</dbReference>
<evidence type="ECO:0000256" key="2">
    <source>
        <dbReference type="ARBA" id="ARBA00022490"/>
    </source>
</evidence>
<dbReference type="InterPro" id="IPR001412">
    <property type="entry name" value="aa-tRNA-synth_I_CS"/>
</dbReference>
<evidence type="ECO:0000259" key="13">
    <source>
        <dbReference type="Pfam" id="PF09334"/>
    </source>
</evidence>
<keyword evidence="7 9" id="KW-0030">Aminoacyl-tRNA synthetase</keyword>
<dbReference type="GO" id="GO:0004823">
    <property type="term" value="F:leucine-tRNA ligase activity"/>
    <property type="evidence" value="ECO:0007669"/>
    <property type="project" value="UniProtKB-UniRule"/>
</dbReference>
<feature type="domain" description="Leucyl-tRNA synthetase editing" evidence="14">
    <location>
        <begin position="223"/>
        <end position="410"/>
    </location>
</feature>
<dbReference type="GO" id="GO:0005524">
    <property type="term" value="F:ATP binding"/>
    <property type="evidence" value="ECO:0007669"/>
    <property type="project" value="UniProtKB-UniRule"/>
</dbReference>
<evidence type="ECO:0000256" key="1">
    <source>
        <dbReference type="ARBA" id="ARBA00005594"/>
    </source>
</evidence>
<dbReference type="InterPro" id="IPR025709">
    <property type="entry name" value="Leu_tRNA-synth_edit"/>
</dbReference>
<accession>A0AA35G9H2</accession>
<protein>
    <recommendedName>
        <fullName evidence="9">Leucine--tRNA ligase</fullName>
        <ecNumber evidence="9">6.1.1.4</ecNumber>
    </recommendedName>
    <alternativeName>
        <fullName evidence="9">Leucyl-tRNA synthetase</fullName>
        <shortName evidence="9">LeuRS</shortName>
    </alternativeName>
</protein>
<dbReference type="GO" id="GO:0002161">
    <property type="term" value="F:aminoacyl-tRNA deacylase activity"/>
    <property type="evidence" value="ECO:0007669"/>
    <property type="project" value="InterPro"/>
</dbReference>
<feature type="binding site" evidence="9">
    <location>
        <position position="587"/>
    </location>
    <ligand>
        <name>ATP</name>
        <dbReference type="ChEBI" id="CHEBI:30616"/>
    </ligand>
</feature>
<dbReference type="EC" id="6.1.1.4" evidence="9"/>
<evidence type="ECO:0000259" key="12">
    <source>
        <dbReference type="Pfam" id="PF08264"/>
    </source>
</evidence>
<dbReference type="InterPro" id="IPR009008">
    <property type="entry name" value="Val/Leu/Ile-tRNA-synth_edit"/>
</dbReference>
<dbReference type="InterPro" id="IPR013155">
    <property type="entry name" value="M/V/L/I-tRNA-synth_anticd-bd"/>
</dbReference>
<evidence type="ECO:0000256" key="9">
    <source>
        <dbReference type="HAMAP-Rule" id="MF_00049"/>
    </source>
</evidence>
<proteinExistence type="inferred from homology"/>
<dbReference type="FunFam" id="3.40.50.620:FF:000003">
    <property type="entry name" value="Leucine--tRNA ligase"/>
    <property type="match status" value="1"/>
</dbReference>
<evidence type="ECO:0000256" key="10">
    <source>
        <dbReference type="RuleBase" id="RU363035"/>
    </source>
</evidence>